<dbReference type="InterPro" id="IPR010851">
    <property type="entry name" value="DEFL"/>
</dbReference>
<evidence type="ECO:0000313" key="6">
    <source>
        <dbReference type="EMBL" id="KAG7558120.1"/>
    </source>
</evidence>
<dbReference type="EMBL" id="JAEFBJ010000011">
    <property type="protein sequence ID" value="KAG7558120.1"/>
    <property type="molecule type" value="Genomic_DNA"/>
</dbReference>
<dbReference type="Proteomes" id="UP000694251">
    <property type="component" value="Chromosome 11"/>
</dbReference>
<sequence length="98" mass="10668">MVQSSTRPKIDAVDLSPNIPRLMAKEPSSRGGVLGHNVPHRKLEGILRVMDDNFPECEFKGPCRMKDDCIATCGGKPSRALCIPNPSVDTLQCCCLSN</sequence>
<comment type="caution">
    <text evidence="6">The sequence shown here is derived from an EMBL/GenBank/DDBJ whole genome shotgun (WGS) entry which is preliminary data.</text>
</comment>
<accession>A0A8T1ZFU6</accession>
<dbReference type="GO" id="GO:0031640">
    <property type="term" value="P:killing of cells of another organism"/>
    <property type="evidence" value="ECO:0007669"/>
    <property type="project" value="UniProtKB-KW"/>
</dbReference>
<keyword evidence="2" id="KW-0929">Antimicrobial</keyword>
<dbReference type="Pfam" id="PF25052">
    <property type="entry name" value="AtDEF-like"/>
    <property type="match status" value="1"/>
</dbReference>
<dbReference type="OrthoDB" id="1064049at2759"/>
<gene>
    <name evidence="6" type="ORF">ISN44_As11g040270</name>
</gene>
<evidence type="ECO:0000256" key="1">
    <source>
        <dbReference type="ARBA" id="ARBA00006722"/>
    </source>
</evidence>
<evidence type="ECO:0000256" key="5">
    <source>
        <dbReference type="ARBA" id="ARBA00023157"/>
    </source>
</evidence>
<evidence type="ECO:0000313" key="7">
    <source>
        <dbReference type="Proteomes" id="UP000694251"/>
    </source>
</evidence>
<dbReference type="AlphaFoldDB" id="A0A8T1ZFU6"/>
<proteinExistence type="inferred from homology"/>
<keyword evidence="7" id="KW-1185">Reference proteome</keyword>
<keyword evidence="3" id="KW-0295">Fungicide</keyword>
<comment type="similarity">
    <text evidence="1">Belongs to the DEFL family.</text>
</comment>
<evidence type="ECO:0000256" key="2">
    <source>
        <dbReference type="ARBA" id="ARBA00022529"/>
    </source>
</evidence>
<protein>
    <submittedName>
        <fullName evidence="6">Uncharacterized protein</fullName>
    </submittedName>
</protein>
<organism evidence="6 7">
    <name type="scientific">Arabidopsis suecica</name>
    <name type="common">Swedish thale-cress</name>
    <name type="synonym">Cardaminopsis suecica</name>
    <dbReference type="NCBI Taxonomy" id="45249"/>
    <lineage>
        <taxon>Eukaryota</taxon>
        <taxon>Viridiplantae</taxon>
        <taxon>Streptophyta</taxon>
        <taxon>Embryophyta</taxon>
        <taxon>Tracheophyta</taxon>
        <taxon>Spermatophyta</taxon>
        <taxon>Magnoliopsida</taxon>
        <taxon>eudicotyledons</taxon>
        <taxon>Gunneridae</taxon>
        <taxon>Pentapetalae</taxon>
        <taxon>rosids</taxon>
        <taxon>malvids</taxon>
        <taxon>Brassicales</taxon>
        <taxon>Brassicaceae</taxon>
        <taxon>Camelineae</taxon>
        <taxon>Arabidopsis</taxon>
    </lineage>
</organism>
<keyword evidence="5" id="KW-1015">Disulfide bond</keyword>
<keyword evidence="4" id="KW-0611">Plant defense</keyword>
<evidence type="ECO:0000256" key="4">
    <source>
        <dbReference type="ARBA" id="ARBA00022821"/>
    </source>
</evidence>
<reference evidence="6 7" key="1">
    <citation type="submission" date="2020-12" db="EMBL/GenBank/DDBJ databases">
        <title>Concerted genomic and epigenomic changes stabilize Arabidopsis allopolyploids.</title>
        <authorList>
            <person name="Chen Z."/>
        </authorList>
    </citation>
    <scope>NUCLEOTIDE SEQUENCE [LARGE SCALE GENOMIC DNA]</scope>
    <source>
        <strain evidence="6">As9502</strain>
        <tissue evidence="6">Leaf</tissue>
    </source>
</reference>
<evidence type="ECO:0000256" key="3">
    <source>
        <dbReference type="ARBA" id="ARBA00022577"/>
    </source>
</evidence>
<name>A0A8T1ZFU6_ARASU</name>
<dbReference type="GO" id="GO:0050832">
    <property type="term" value="P:defense response to fungus"/>
    <property type="evidence" value="ECO:0007669"/>
    <property type="project" value="UniProtKB-KW"/>
</dbReference>